<proteinExistence type="predicted"/>
<gene>
    <name evidence="9" type="primary">crtA</name>
    <name evidence="9" type="ORF">NDI37_04630</name>
</gene>
<dbReference type="Pfam" id="PF09721">
    <property type="entry name" value="Exosortase_EpsH"/>
    <property type="match status" value="1"/>
</dbReference>
<keyword evidence="3" id="KW-0645">Protease</keyword>
<keyword evidence="6 8" id="KW-1133">Transmembrane helix</keyword>
<accession>A0ABV0JM14</accession>
<evidence type="ECO:0000256" key="7">
    <source>
        <dbReference type="ARBA" id="ARBA00023136"/>
    </source>
</evidence>
<keyword evidence="5 9" id="KW-0378">Hydrolase</keyword>
<protein>
    <submittedName>
        <fullName evidence="9">Cyanoexosortase A</fullName>
        <ecNumber evidence="9">3.4.22.-</ecNumber>
    </submittedName>
</protein>
<feature type="transmembrane region" description="Helical" evidence="8">
    <location>
        <begin position="12"/>
        <end position="30"/>
    </location>
</feature>
<keyword evidence="7 8" id="KW-0472">Membrane</keyword>
<dbReference type="Proteomes" id="UP001442494">
    <property type="component" value="Unassembled WGS sequence"/>
</dbReference>
<evidence type="ECO:0000256" key="4">
    <source>
        <dbReference type="ARBA" id="ARBA00022692"/>
    </source>
</evidence>
<keyword evidence="4 8" id="KW-0812">Transmembrane</keyword>
<dbReference type="InterPro" id="IPR026392">
    <property type="entry name" value="Exo/Archaeosortase_dom"/>
</dbReference>
<comment type="subcellular location">
    <subcellularLocation>
        <location evidence="1">Cell membrane</location>
        <topology evidence="1">Multi-pass membrane protein</topology>
    </subcellularLocation>
</comment>
<feature type="transmembrane region" description="Helical" evidence="8">
    <location>
        <begin position="90"/>
        <end position="108"/>
    </location>
</feature>
<dbReference type="EC" id="3.4.22.-" evidence="9"/>
<evidence type="ECO:0000256" key="6">
    <source>
        <dbReference type="ARBA" id="ARBA00022989"/>
    </source>
</evidence>
<evidence type="ECO:0000313" key="9">
    <source>
        <dbReference type="EMBL" id="MEP0863751.1"/>
    </source>
</evidence>
<feature type="transmembrane region" description="Helical" evidence="8">
    <location>
        <begin position="36"/>
        <end position="53"/>
    </location>
</feature>
<feature type="transmembrane region" description="Helical" evidence="8">
    <location>
        <begin position="65"/>
        <end position="84"/>
    </location>
</feature>
<evidence type="ECO:0000256" key="1">
    <source>
        <dbReference type="ARBA" id="ARBA00004651"/>
    </source>
</evidence>
<sequence>MSNLKVVKELKFWVLAIAAALITLHLHLTWRSDNTELLSTSFLFWLAVSSLLWKKRDTLNLESGVFSSFFGASLIILVLIKSLHLSNSVSFLRISPFISLLGLCLLASGLKGLRQYWQELLLLAFLAIAQGWILLIGDISIFTAKFAAFVLWILGFEVSLQGVFIILPKGSIEVYSGCSGIGLILQLLGLAFIILVMVPTNLTKKILLPFVAVVLGFAVNGVRVALMAVLVALSHQQAFEYWHTGDGSLIFSTSAVLIFGLFCHFMVLKTVKLQS</sequence>
<comment type="caution">
    <text evidence="9">The sequence shown here is derived from an EMBL/GenBank/DDBJ whole genome shotgun (WGS) entry which is preliminary data.</text>
</comment>
<keyword evidence="2" id="KW-1003">Cell membrane</keyword>
<feature type="transmembrane region" description="Helical" evidence="8">
    <location>
        <begin position="210"/>
        <end position="233"/>
    </location>
</feature>
<dbReference type="InterPro" id="IPR022505">
    <property type="entry name" value="Exosortase_cyanobac"/>
</dbReference>
<dbReference type="EMBL" id="JAMPKK010000006">
    <property type="protein sequence ID" value="MEP0863751.1"/>
    <property type="molecule type" value="Genomic_DNA"/>
</dbReference>
<dbReference type="NCBIfam" id="TIGR04178">
    <property type="entry name" value="exo_archaeo"/>
    <property type="match status" value="1"/>
</dbReference>
<organism evidence="9 10">
    <name type="scientific">Funiculus sociatus GB2-A5</name>
    <dbReference type="NCBI Taxonomy" id="2933946"/>
    <lineage>
        <taxon>Bacteria</taxon>
        <taxon>Bacillati</taxon>
        <taxon>Cyanobacteriota</taxon>
        <taxon>Cyanophyceae</taxon>
        <taxon>Coleofasciculales</taxon>
        <taxon>Coleofasciculaceae</taxon>
        <taxon>Funiculus</taxon>
    </lineage>
</organism>
<feature type="transmembrane region" description="Helical" evidence="8">
    <location>
        <begin position="245"/>
        <end position="267"/>
    </location>
</feature>
<keyword evidence="10" id="KW-1185">Reference proteome</keyword>
<feature type="transmembrane region" description="Helical" evidence="8">
    <location>
        <begin position="174"/>
        <end position="198"/>
    </location>
</feature>
<evidence type="ECO:0000256" key="3">
    <source>
        <dbReference type="ARBA" id="ARBA00022670"/>
    </source>
</evidence>
<evidence type="ECO:0000256" key="2">
    <source>
        <dbReference type="ARBA" id="ARBA00022475"/>
    </source>
</evidence>
<evidence type="ECO:0000256" key="5">
    <source>
        <dbReference type="ARBA" id="ARBA00022801"/>
    </source>
</evidence>
<dbReference type="InterPro" id="IPR019127">
    <property type="entry name" value="Exosortase"/>
</dbReference>
<dbReference type="NCBIfam" id="TIGR03763">
    <property type="entry name" value="cyanoexo_CrtA"/>
    <property type="match status" value="1"/>
</dbReference>
<feature type="transmembrane region" description="Helical" evidence="8">
    <location>
        <begin position="149"/>
        <end position="167"/>
    </location>
</feature>
<name>A0ABV0JM14_9CYAN</name>
<dbReference type="RefSeq" id="WP_190422641.1">
    <property type="nucleotide sequence ID" value="NZ_JAMPKK010000006.1"/>
</dbReference>
<dbReference type="GO" id="GO:0016787">
    <property type="term" value="F:hydrolase activity"/>
    <property type="evidence" value="ECO:0007669"/>
    <property type="project" value="UniProtKB-KW"/>
</dbReference>
<reference evidence="9 10" key="1">
    <citation type="submission" date="2022-04" db="EMBL/GenBank/DDBJ databases">
        <title>Positive selection, recombination, and allopatry shape intraspecific diversity of widespread and dominant cyanobacteria.</title>
        <authorList>
            <person name="Wei J."/>
            <person name="Shu W."/>
            <person name="Hu C."/>
        </authorList>
    </citation>
    <scope>NUCLEOTIDE SEQUENCE [LARGE SCALE GENOMIC DNA]</scope>
    <source>
        <strain evidence="9 10">GB2-A5</strain>
    </source>
</reference>
<evidence type="ECO:0000313" key="10">
    <source>
        <dbReference type="Proteomes" id="UP001442494"/>
    </source>
</evidence>
<feature type="transmembrane region" description="Helical" evidence="8">
    <location>
        <begin position="120"/>
        <end position="143"/>
    </location>
</feature>
<evidence type="ECO:0000256" key="8">
    <source>
        <dbReference type="SAM" id="Phobius"/>
    </source>
</evidence>